<dbReference type="GO" id="GO:0006629">
    <property type="term" value="P:lipid metabolic process"/>
    <property type="evidence" value="ECO:0007669"/>
    <property type="project" value="InterPro"/>
</dbReference>
<dbReference type="PANTHER" id="PTHR46640">
    <property type="entry name" value="TRIACYLGLYCEROL LIPASE, PUTATIVE (AFU_ORTHOLOGUE AFUA_6G06510)-RELATED"/>
    <property type="match status" value="1"/>
</dbReference>
<dbReference type="Pfam" id="PF01764">
    <property type="entry name" value="Lipase_3"/>
    <property type="match status" value="1"/>
</dbReference>
<dbReference type="InterPro" id="IPR002921">
    <property type="entry name" value="Fungal_lipase-type"/>
</dbReference>
<dbReference type="OrthoDB" id="426718at2759"/>
<protein>
    <recommendedName>
        <fullName evidence="4">Fungal lipase-type domain-containing protein</fullName>
    </recommendedName>
</protein>
<dbReference type="Gene3D" id="3.40.50.1820">
    <property type="entry name" value="alpha/beta hydrolase"/>
    <property type="match status" value="1"/>
</dbReference>
<gene>
    <name evidence="5" type="ORF">PENFLA_c013G03800</name>
</gene>
<comment type="caution">
    <text evidence="5">The sequence shown here is derived from an EMBL/GenBank/DDBJ whole genome shotgun (WGS) entry which is preliminary data.</text>
</comment>
<dbReference type="InterPro" id="IPR029058">
    <property type="entry name" value="AB_hydrolase_fold"/>
</dbReference>
<organism evidence="5 6">
    <name type="scientific">Penicillium flavigenum</name>
    <dbReference type="NCBI Taxonomy" id="254877"/>
    <lineage>
        <taxon>Eukaryota</taxon>
        <taxon>Fungi</taxon>
        <taxon>Dikarya</taxon>
        <taxon>Ascomycota</taxon>
        <taxon>Pezizomycotina</taxon>
        <taxon>Eurotiomycetes</taxon>
        <taxon>Eurotiomycetidae</taxon>
        <taxon>Eurotiales</taxon>
        <taxon>Aspergillaceae</taxon>
        <taxon>Penicillium</taxon>
    </lineage>
</organism>
<evidence type="ECO:0000313" key="6">
    <source>
        <dbReference type="Proteomes" id="UP000191342"/>
    </source>
</evidence>
<accession>A0A1V6T7T1</accession>
<evidence type="ECO:0000256" key="2">
    <source>
        <dbReference type="ARBA" id="ARBA00022801"/>
    </source>
</evidence>
<evidence type="ECO:0000256" key="1">
    <source>
        <dbReference type="ARBA" id="ARBA00022729"/>
    </source>
</evidence>
<keyword evidence="2" id="KW-0378">Hydrolase</keyword>
<dbReference type="EMBL" id="MLQL01000013">
    <property type="protein sequence ID" value="OQE22236.1"/>
    <property type="molecule type" value="Genomic_DNA"/>
</dbReference>
<dbReference type="AlphaFoldDB" id="A0A1V6T7T1"/>
<evidence type="ECO:0000256" key="3">
    <source>
        <dbReference type="SAM" id="SignalP"/>
    </source>
</evidence>
<dbReference type="GO" id="GO:0016787">
    <property type="term" value="F:hydrolase activity"/>
    <property type="evidence" value="ECO:0007669"/>
    <property type="project" value="UniProtKB-KW"/>
</dbReference>
<proteinExistence type="predicted"/>
<dbReference type="PANTHER" id="PTHR46640:SF1">
    <property type="entry name" value="FUNGAL LIPASE-LIKE DOMAIN-CONTAINING PROTEIN-RELATED"/>
    <property type="match status" value="1"/>
</dbReference>
<feature type="chain" id="PRO_5013274797" description="Fungal lipase-type domain-containing protein" evidence="3">
    <location>
        <begin position="19"/>
        <end position="305"/>
    </location>
</feature>
<sequence length="305" mass="32888">MFLGTVLYGVLLSSLSFAVTPENACSGGQDVSAELLTNLTLFSEYCAAATCATNFNSKGTRVVCDPGVCPTLEQTDTTIISGFKGLKPGDTTGFLALDRTNKMIVLSFRGTRTPGNIVTDLEYQQVPIDEICPNCQVHRGFYYAWGNFSQFIMPGIDQVAAEYPDYSIVFTGHSLGGALATFGAVLEGSANRPIGLYTFGCPQLGNYSFSEFVSGRTLGTGWRVTHTDDPVPRILSTTAVVNETWQYSTTSPEYWITSPNGAPVTTTDIKVIAGIDNKSGNLGQTTFDFAAHNWYIGNMKGCLMK</sequence>
<evidence type="ECO:0000313" key="5">
    <source>
        <dbReference type="EMBL" id="OQE22236.1"/>
    </source>
</evidence>
<dbReference type="InterPro" id="IPR051299">
    <property type="entry name" value="AB_hydrolase_lip/est"/>
</dbReference>
<dbReference type="CDD" id="cd00519">
    <property type="entry name" value="Lipase_3"/>
    <property type="match status" value="1"/>
</dbReference>
<feature type="signal peptide" evidence="3">
    <location>
        <begin position="1"/>
        <end position="18"/>
    </location>
</feature>
<dbReference type="STRING" id="254877.A0A1V6T7T1"/>
<reference evidence="6" key="1">
    <citation type="journal article" date="2017" name="Nat. Microbiol.">
        <title>Global analysis of biosynthetic gene clusters reveals vast potential of secondary metabolite production in Penicillium species.</title>
        <authorList>
            <person name="Nielsen J.C."/>
            <person name="Grijseels S."/>
            <person name="Prigent S."/>
            <person name="Ji B."/>
            <person name="Dainat J."/>
            <person name="Nielsen K.F."/>
            <person name="Frisvad J.C."/>
            <person name="Workman M."/>
            <person name="Nielsen J."/>
        </authorList>
    </citation>
    <scope>NUCLEOTIDE SEQUENCE [LARGE SCALE GENOMIC DNA]</scope>
    <source>
        <strain evidence="6">IBT 14082</strain>
    </source>
</reference>
<feature type="domain" description="Fungal lipase-type" evidence="4">
    <location>
        <begin position="105"/>
        <end position="235"/>
    </location>
</feature>
<dbReference type="Proteomes" id="UP000191342">
    <property type="component" value="Unassembled WGS sequence"/>
</dbReference>
<dbReference type="SUPFAM" id="SSF53474">
    <property type="entry name" value="alpha/beta-Hydrolases"/>
    <property type="match status" value="1"/>
</dbReference>
<name>A0A1V6T7T1_9EURO</name>
<keyword evidence="1 3" id="KW-0732">Signal</keyword>
<keyword evidence="6" id="KW-1185">Reference proteome</keyword>
<dbReference type="GO" id="GO:0072330">
    <property type="term" value="P:monocarboxylic acid biosynthetic process"/>
    <property type="evidence" value="ECO:0007669"/>
    <property type="project" value="UniProtKB-ARBA"/>
</dbReference>
<evidence type="ECO:0000259" key="4">
    <source>
        <dbReference type="Pfam" id="PF01764"/>
    </source>
</evidence>
<dbReference type="GO" id="GO:0017000">
    <property type="term" value="P:antibiotic biosynthetic process"/>
    <property type="evidence" value="ECO:0007669"/>
    <property type="project" value="UniProtKB-ARBA"/>
</dbReference>